<evidence type="ECO:0008006" key="3">
    <source>
        <dbReference type="Google" id="ProtNLM"/>
    </source>
</evidence>
<proteinExistence type="predicted"/>
<sequence length="110" mass="12653">MRIRAPRTPPARKDRLLAMDTPRDAAHRGLLKLMLRLPSLRGELQLLWPNDASFEALCEAYEDATATLDRLLTSPRDGEDELIDEYRNLCRALESDVVARCRTRTARSRF</sequence>
<dbReference type="Proteomes" id="UP000006575">
    <property type="component" value="Chromosome"/>
</dbReference>
<reference evidence="1 2" key="1">
    <citation type="journal article" date="2006" name="Genome Biol.">
        <title>The genome of Rhizobium leguminosarum has recognizable core and accessory components.</title>
        <authorList>
            <person name="Young J.W."/>
            <person name="Crossman L.C."/>
            <person name="Johnston A.W.B."/>
            <person name="Thomson N.R."/>
            <person name="Ghazoui Z.F."/>
            <person name="Hull K.H."/>
            <person name="Wexler M."/>
            <person name="Curson A.R.J."/>
            <person name="Todd J.D."/>
            <person name="Poole P.S."/>
            <person name="Mauchline T.H."/>
            <person name="East A.K."/>
            <person name="Quail M.A."/>
            <person name="Churcher C."/>
            <person name="Arrowsmith C."/>
            <person name="Cherevach A."/>
            <person name="Chillingworth T."/>
            <person name="Clarke K."/>
            <person name="Cronin A."/>
            <person name="Davis P."/>
            <person name="Fraser A."/>
            <person name="Hance Z."/>
            <person name="Hauser H."/>
            <person name="Jagels K."/>
            <person name="Moule S."/>
            <person name="Mungall K."/>
            <person name="Norbertczak H."/>
            <person name="Rabbinowitsch E."/>
            <person name="Sanders M."/>
            <person name="Simmonds M."/>
            <person name="Whitehead S."/>
            <person name="Parkhill J."/>
        </authorList>
    </citation>
    <scope>NUCLEOTIDE SEQUENCE [LARGE SCALE GENOMIC DNA]</scope>
    <source>
        <strain evidence="2">DSM 114642 / LMG 32736 / 3841</strain>
    </source>
</reference>
<protein>
    <recommendedName>
        <fullName evidence="3">Nodulation protein</fullName>
    </recommendedName>
</protein>
<evidence type="ECO:0000313" key="1">
    <source>
        <dbReference type="EMBL" id="CAK07416.1"/>
    </source>
</evidence>
<dbReference type="AlphaFoldDB" id="Q1MHZ4"/>
<dbReference type="HOGENOM" id="CLU_2168986_0_0_5"/>
<gene>
    <name evidence="1" type="ordered locus">RL1923</name>
</gene>
<dbReference type="eggNOG" id="ENOG502ZQQW">
    <property type="taxonomic scope" value="Bacteria"/>
</dbReference>
<organism evidence="1 2">
    <name type="scientific">Rhizobium johnstonii (strain DSM 114642 / LMG 32736 / 3841)</name>
    <name type="common">Rhizobium leguminosarum bv. viciae</name>
    <dbReference type="NCBI Taxonomy" id="216596"/>
    <lineage>
        <taxon>Bacteria</taxon>
        <taxon>Pseudomonadati</taxon>
        <taxon>Pseudomonadota</taxon>
        <taxon>Alphaproteobacteria</taxon>
        <taxon>Hyphomicrobiales</taxon>
        <taxon>Rhizobiaceae</taxon>
        <taxon>Rhizobium/Agrobacterium group</taxon>
        <taxon>Rhizobium</taxon>
        <taxon>Rhizobium johnstonii</taxon>
    </lineage>
</organism>
<dbReference type="EnsemblBacteria" id="CAK07416">
    <property type="protein sequence ID" value="CAK07416"/>
    <property type="gene ID" value="RL1923"/>
</dbReference>
<dbReference type="KEGG" id="rle:RL1923"/>
<evidence type="ECO:0000313" key="2">
    <source>
        <dbReference type="Proteomes" id="UP000006575"/>
    </source>
</evidence>
<name>Q1MHZ4_RHIJ3</name>
<accession>Q1MHZ4</accession>
<dbReference type="EMBL" id="AM236080">
    <property type="protein sequence ID" value="CAK07416.1"/>
    <property type="molecule type" value="Genomic_DNA"/>
</dbReference>
<keyword evidence="2" id="KW-1185">Reference proteome</keyword>